<dbReference type="AlphaFoldDB" id="A0A4P7MY11"/>
<reference evidence="3 4" key="1">
    <citation type="journal article" date="2019" name="Mol. Biol. Evol.">
        <title>Blast fungal genomes show frequent chromosomal changes, gene gains and losses, and effector gene turnover.</title>
        <authorList>
            <person name="Gomez Luciano L.B."/>
            <person name="Jason Tsai I."/>
            <person name="Chuma I."/>
            <person name="Tosa Y."/>
            <person name="Chen Y.H."/>
            <person name="Li J.Y."/>
            <person name="Li M.Y."/>
            <person name="Jade Lu M.Y."/>
            <person name="Nakayashiki H."/>
            <person name="Li W.H."/>
        </authorList>
    </citation>
    <scope>NUCLEOTIDE SEQUENCE [LARGE SCALE GENOMIC DNA]</scope>
    <source>
        <strain evidence="3">MZ5-1-6</strain>
    </source>
</reference>
<proteinExistence type="predicted"/>
<evidence type="ECO:0000256" key="2">
    <source>
        <dbReference type="SAM" id="SignalP"/>
    </source>
</evidence>
<keyword evidence="2" id="KW-0732">Signal</keyword>
<evidence type="ECO:0000313" key="3">
    <source>
        <dbReference type="EMBL" id="QBZ54813.1"/>
    </source>
</evidence>
<feature type="region of interest" description="Disordered" evidence="1">
    <location>
        <begin position="177"/>
        <end position="202"/>
    </location>
</feature>
<protein>
    <submittedName>
        <fullName evidence="3">Uncharacterized protein</fullName>
    </submittedName>
</protein>
<sequence>MLSPSFPALFVLSVFFSNVMAKPTTWAFSTQADPKVIVENKGFTRKVAEILGKDRIKRAVKLDDDSILIDYRHSRHLTPGKHYIYEVDQNDKAAYKAYLDVMKKKVDTIEWTPDMRPHHDDFDASLIAFCIPIRLESIYNWREHSSREATLNPHYKDPRNMAESTWINPCLPRKCEGPLPMPRHQDAPQAGAVQETQVQNIN</sequence>
<dbReference type="EMBL" id="CP034204">
    <property type="protein sequence ID" value="QBZ54813.1"/>
    <property type="molecule type" value="Genomic_DNA"/>
</dbReference>
<organism evidence="3 4">
    <name type="scientific">Pyricularia oryzae</name>
    <name type="common">Rice blast fungus</name>
    <name type="synonym">Magnaporthe oryzae</name>
    <dbReference type="NCBI Taxonomy" id="318829"/>
    <lineage>
        <taxon>Eukaryota</taxon>
        <taxon>Fungi</taxon>
        <taxon>Dikarya</taxon>
        <taxon>Ascomycota</taxon>
        <taxon>Pezizomycotina</taxon>
        <taxon>Sordariomycetes</taxon>
        <taxon>Sordariomycetidae</taxon>
        <taxon>Magnaporthales</taxon>
        <taxon>Pyriculariaceae</taxon>
        <taxon>Pyricularia</taxon>
    </lineage>
</organism>
<accession>A0A4P7MY11</accession>
<dbReference type="Proteomes" id="UP000294847">
    <property type="component" value="Chromosome 1"/>
</dbReference>
<gene>
    <name evidence="3" type="ORF">PoMZ_10523</name>
</gene>
<feature type="chain" id="PRO_5020303395" evidence="2">
    <location>
        <begin position="22"/>
        <end position="202"/>
    </location>
</feature>
<name>A0A4P7MY11_PYROR</name>
<evidence type="ECO:0000313" key="4">
    <source>
        <dbReference type="Proteomes" id="UP000294847"/>
    </source>
</evidence>
<feature type="signal peptide" evidence="2">
    <location>
        <begin position="1"/>
        <end position="21"/>
    </location>
</feature>
<evidence type="ECO:0000256" key="1">
    <source>
        <dbReference type="SAM" id="MobiDB-lite"/>
    </source>
</evidence>